<dbReference type="Proteomes" id="UP000238823">
    <property type="component" value="Unassembled WGS sequence"/>
</dbReference>
<reference evidence="1 2" key="1">
    <citation type="submission" date="2018-03" db="EMBL/GenBank/DDBJ databases">
        <title>Draft Genome Sequences of the Obligatory Marine Myxobacteria Enhygromyxa salina SWB007.</title>
        <authorList>
            <person name="Poehlein A."/>
            <person name="Moghaddam J.A."/>
            <person name="Harms H."/>
            <person name="Alanjari M."/>
            <person name="Koenig G.M."/>
            <person name="Daniel R."/>
            <person name="Schaeberle T.F."/>
        </authorList>
    </citation>
    <scope>NUCLEOTIDE SEQUENCE [LARGE SCALE GENOMIC DNA]</scope>
    <source>
        <strain evidence="1 2">SWB007</strain>
    </source>
</reference>
<dbReference type="AlphaFoldDB" id="A0A2S9YR40"/>
<dbReference type="RefSeq" id="WP_106089577.1">
    <property type="nucleotide sequence ID" value="NZ_PVNL01000051.1"/>
</dbReference>
<name>A0A2S9YR40_9BACT</name>
<proteinExistence type="predicted"/>
<accession>A0A2S9YR40</accession>
<sequence length="103" mass="10768">MGDGDGDSGDGDGETSASAFAFHSGDFYFATEGTPAGCAECFEACSPSYAECLADPECAASFERALQAVMIWDDCGGLMPMELIDKFHDENTCLDVCFPIGGP</sequence>
<evidence type="ECO:0000313" key="1">
    <source>
        <dbReference type="EMBL" id="PRQ07565.1"/>
    </source>
</evidence>
<dbReference type="EMBL" id="PVNL01000051">
    <property type="protein sequence ID" value="PRQ07565.1"/>
    <property type="molecule type" value="Genomic_DNA"/>
</dbReference>
<gene>
    <name evidence="1" type="ORF">ENSA7_25550</name>
</gene>
<protein>
    <submittedName>
        <fullName evidence="1">Uncharacterized protein</fullName>
    </submittedName>
</protein>
<comment type="caution">
    <text evidence="1">The sequence shown here is derived from an EMBL/GenBank/DDBJ whole genome shotgun (WGS) entry which is preliminary data.</text>
</comment>
<organism evidence="1 2">
    <name type="scientific">Enhygromyxa salina</name>
    <dbReference type="NCBI Taxonomy" id="215803"/>
    <lineage>
        <taxon>Bacteria</taxon>
        <taxon>Pseudomonadati</taxon>
        <taxon>Myxococcota</taxon>
        <taxon>Polyangia</taxon>
        <taxon>Nannocystales</taxon>
        <taxon>Nannocystaceae</taxon>
        <taxon>Enhygromyxa</taxon>
    </lineage>
</organism>
<evidence type="ECO:0000313" key="2">
    <source>
        <dbReference type="Proteomes" id="UP000238823"/>
    </source>
</evidence>